<sequence>MSGKPAARVTDPTSCPLPGHGVNPIAAGSPDVFFDGLPAARQNDKSACGSPIVGDVASTVLINGLPAATVGSVGGHGNKVIAGSSTVIIGNSHTPAEFVPPSAMPLWAMKFDEKFCIVGSDGQPLANVPYHIKDEAGRVYTGFSDESGHTPRIVTSKQETLEVTTGVAALEKWEDV</sequence>
<protein>
    <recommendedName>
        <fullName evidence="4">Zn-binding Pro-Ala-Ala-Arg (PAAR) domain-containing protein, incolved in TypeVI secretion</fullName>
    </recommendedName>
</protein>
<proteinExistence type="predicted"/>
<dbReference type="AlphaFoldDB" id="A0A345UVJ1"/>
<name>A0A345UVJ1_PSEFL</name>
<accession>A0A345UVJ1</accession>
<dbReference type="Pfam" id="PF05488">
    <property type="entry name" value="PAAR_motif"/>
    <property type="match status" value="1"/>
</dbReference>
<evidence type="ECO:0000313" key="3">
    <source>
        <dbReference type="Proteomes" id="UP000254535"/>
    </source>
</evidence>
<reference evidence="2 3" key="1">
    <citation type="submission" date="2017-07" db="EMBL/GenBank/DDBJ databases">
        <title>Genome sequence of Pseudomonas NEP1.</title>
        <authorList>
            <person name="Nascimento F.X."/>
        </authorList>
    </citation>
    <scope>NUCLEOTIDE SEQUENCE [LARGE SCALE GENOMIC DNA]</scope>
    <source>
        <strain evidence="2 3">NEP1</strain>
    </source>
</reference>
<dbReference type="RefSeq" id="WP_115077369.1">
    <property type="nucleotide sequence ID" value="NZ_CP022313.1"/>
</dbReference>
<dbReference type="Proteomes" id="UP000254535">
    <property type="component" value="Chromosome"/>
</dbReference>
<evidence type="ECO:0008006" key="4">
    <source>
        <dbReference type="Google" id="ProtNLM"/>
    </source>
</evidence>
<gene>
    <name evidence="2" type="ORF">CFN16_10260</name>
</gene>
<dbReference type="Gene3D" id="2.60.200.60">
    <property type="match status" value="2"/>
</dbReference>
<dbReference type="InterPro" id="IPR008727">
    <property type="entry name" value="PAAR_motif"/>
</dbReference>
<evidence type="ECO:0000313" key="2">
    <source>
        <dbReference type="EMBL" id="AXJ04493.1"/>
    </source>
</evidence>
<feature type="region of interest" description="Disordered" evidence="1">
    <location>
        <begin position="1"/>
        <end position="21"/>
    </location>
</feature>
<dbReference type="EMBL" id="CP022313">
    <property type="protein sequence ID" value="AXJ04493.1"/>
    <property type="molecule type" value="Genomic_DNA"/>
</dbReference>
<organism evidence="2 3">
    <name type="scientific">Pseudomonas fluorescens</name>
    <dbReference type="NCBI Taxonomy" id="294"/>
    <lineage>
        <taxon>Bacteria</taxon>
        <taxon>Pseudomonadati</taxon>
        <taxon>Pseudomonadota</taxon>
        <taxon>Gammaproteobacteria</taxon>
        <taxon>Pseudomonadales</taxon>
        <taxon>Pseudomonadaceae</taxon>
        <taxon>Pseudomonas</taxon>
    </lineage>
</organism>
<dbReference type="CDD" id="cd14743">
    <property type="entry name" value="PAAR_CT_1"/>
    <property type="match status" value="1"/>
</dbReference>
<evidence type="ECO:0000256" key="1">
    <source>
        <dbReference type="SAM" id="MobiDB-lite"/>
    </source>
</evidence>